<feature type="region of interest" description="Disordered" evidence="6">
    <location>
        <begin position="503"/>
        <end position="522"/>
    </location>
</feature>
<gene>
    <name evidence="8" type="primary">npr3</name>
    <name evidence="8" type="ORF">LTR77_006936</name>
</gene>
<keyword evidence="5" id="KW-0732">Signal</keyword>
<dbReference type="GO" id="GO:0038202">
    <property type="term" value="P:TORC1 signaling"/>
    <property type="evidence" value="ECO:0007669"/>
    <property type="project" value="TreeGrafter"/>
</dbReference>
<keyword evidence="5" id="KW-0469">Meiosis</keyword>
<dbReference type="RefSeq" id="XP_064657976.1">
    <property type="nucleotide sequence ID" value="XM_064804175.1"/>
</dbReference>
<evidence type="ECO:0000256" key="1">
    <source>
        <dbReference type="ARBA" id="ARBA00010546"/>
    </source>
</evidence>
<feature type="region of interest" description="Disordered" evidence="6">
    <location>
        <begin position="527"/>
        <end position="549"/>
    </location>
</feature>
<comment type="function">
    <text evidence="3 5">Mediates inactivation of the TORC1 complex in response to amino acid starvation. Required for meiotic nuclear division.</text>
</comment>
<reference evidence="8 9" key="1">
    <citation type="submission" date="2023-08" db="EMBL/GenBank/DDBJ databases">
        <title>Black Yeasts Isolated from many extreme environments.</title>
        <authorList>
            <person name="Coleine C."/>
            <person name="Stajich J.E."/>
            <person name="Selbmann L."/>
        </authorList>
    </citation>
    <scope>NUCLEOTIDE SEQUENCE [LARGE SCALE GENOMIC DNA]</scope>
    <source>
        <strain evidence="8 9">CCFEE 5935</strain>
    </source>
</reference>
<dbReference type="GO" id="GO:0005774">
    <property type="term" value="C:vacuolar membrane"/>
    <property type="evidence" value="ECO:0007669"/>
    <property type="project" value="UniProtKB-SubCell"/>
</dbReference>
<dbReference type="Pfam" id="PF03666">
    <property type="entry name" value="NPR3"/>
    <property type="match status" value="2"/>
</dbReference>
<dbReference type="GO" id="GO:0051321">
    <property type="term" value="P:meiotic cell cycle"/>
    <property type="evidence" value="ECO:0007669"/>
    <property type="project" value="UniProtKB-UniRule"/>
</dbReference>
<dbReference type="GO" id="GO:1904262">
    <property type="term" value="P:negative regulation of TORC1 signaling"/>
    <property type="evidence" value="ECO:0007669"/>
    <property type="project" value="TreeGrafter"/>
</dbReference>
<name>A0AAV9P6U8_9PEZI</name>
<proteinExistence type="inferred from homology"/>
<accession>A0AAV9P6U8</accession>
<evidence type="ECO:0000256" key="5">
    <source>
        <dbReference type="RuleBase" id="RU368069"/>
    </source>
</evidence>
<evidence type="ECO:0000259" key="7">
    <source>
        <dbReference type="Pfam" id="PF24064"/>
    </source>
</evidence>
<dbReference type="PANTHER" id="PTHR13153:SF5">
    <property type="entry name" value="GATOR COMPLEX PROTEIN NPRL3"/>
    <property type="match status" value="1"/>
</dbReference>
<comment type="subcellular location">
    <subcellularLocation>
        <location evidence="5">Vacuole membrane</location>
        <topology evidence="5">Peripheral membrane protein</topology>
    </subcellularLocation>
</comment>
<evidence type="ECO:0000256" key="2">
    <source>
        <dbReference type="ARBA" id="ARBA00017880"/>
    </source>
</evidence>
<protein>
    <recommendedName>
        <fullName evidence="2 5">Nitrogen permease regulator 3</fullName>
    </recommendedName>
    <alternativeName>
        <fullName evidence="4 5">Required for meiotic nuclear division protein 11</fullName>
    </alternativeName>
</protein>
<feature type="domain" description="GATOR1 complex protein NPRL3 C-terminal HTH" evidence="7">
    <location>
        <begin position="590"/>
        <end position="634"/>
    </location>
</feature>
<dbReference type="Pfam" id="PF24064">
    <property type="entry name" value="HTH_NPRL3"/>
    <property type="match status" value="1"/>
</dbReference>
<comment type="caution">
    <text evidence="8">The sequence shown here is derived from an EMBL/GenBank/DDBJ whole genome shotgun (WGS) entry which is preliminary data.</text>
</comment>
<dbReference type="GO" id="GO:1990130">
    <property type="term" value="C:GATOR1 complex"/>
    <property type="evidence" value="ECO:0007669"/>
    <property type="project" value="TreeGrafter"/>
</dbReference>
<evidence type="ECO:0000313" key="8">
    <source>
        <dbReference type="EMBL" id="KAK5168366.1"/>
    </source>
</evidence>
<evidence type="ECO:0000313" key="9">
    <source>
        <dbReference type="Proteomes" id="UP001337655"/>
    </source>
</evidence>
<dbReference type="GeneID" id="89928274"/>
<dbReference type="EMBL" id="JAVRRT010000010">
    <property type="protein sequence ID" value="KAK5168366.1"/>
    <property type="molecule type" value="Genomic_DNA"/>
</dbReference>
<dbReference type="Proteomes" id="UP001337655">
    <property type="component" value="Unassembled WGS sequence"/>
</dbReference>
<feature type="region of interest" description="Disordered" evidence="6">
    <location>
        <begin position="128"/>
        <end position="164"/>
    </location>
</feature>
<feature type="region of interest" description="Disordered" evidence="6">
    <location>
        <begin position="36"/>
        <end position="81"/>
    </location>
</feature>
<dbReference type="GO" id="GO:0034198">
    <property type="term" value="P:cellular response to amino acid starvation"/>
    <property type="evidence" value="ECO:0007669"/>
    <property type="project" value="TreeGrafter"/>
</dbReference>
<comment type="similarity">
    <text evidence="1 5">Belongs to the NPR3 family.</text>
</comment>
<dbReference type="AlphaFoldDB" id="A0AAV9P6U8"/>
<evidence type="ECO:0000256" key="4">
    <source>
        <dbReference type="ARBA" id="ARBA00030028"/>
    </source>
</evidence>
<dbReference type="InterPro" id="IPR005365">
    <property type="entry name" value="Npr3"/>
</dbReference>
<sequence>MSNSSVPLVAILLIVHSRPGPKLVFQYPANPEVQTPLHAEDGQRHGHTTGLGVDSVQRNSAVEGSTVEKATRSQSISNPTDGKIFGLSVDTLERVLSPGRWSDRKKFEVSLSGLTFVSHPVYADREGRWTKSRHDRKASPEASNDRSSTAANFADQSTARDGEHEATADLDITITEPPENNIDFSHVAESFESGNALSLGVSENSGSTTSAVTAEPLTAFHVLFALDSSAPSQPDRVNVFYEQLAKKLSQALTYCQKQSSYVGIESRRLMQMQSRLKQENASNGMLCSRSIEGSELAWALSVIYDRVRNASVATFRLNGMEMSLQIQHVEDHNLSQCSAILLLDDRDTLLRELSSPEQSPLAYFIRHSTPTKSLQKQAAKLGTPVRHLLQFAQHLIKWKNARAIAPLQPRNTYVVHPGTSLDSLEGLATDYASRFAVLPSLPQMLKILGGRPVKYGQLIPSRDHRAPYMDILAYLIRHNLVERLSTFGWLQTPAQLSRRCTSDAELNENQRPPSVSTLLSPLLRPQADDDTASVSSERTAVPVFPGGNGRLPAAAKTKAGTGPKFLPEAARMVRDPSNPTDDDLSYLQCIRAMIRDDTLRERLPSLSAYFDGQTALEDIAAREGLKRSMLDSWLEMLVDDGILVTFRHV</sequence>
<evidence type="ECO:0000256" key="6">
    <source>
        <dbReference type="SAM" id="MobiDB-lite"/>
    </source>
</evidence>
<feature type="compositionally biased region" description="Low complexity" evidence="6">
    <location>
        <begin position="512"/>
        <end position="522"/>
    </location>
</feature>
<dbReference type="PANTHER" id="PTHR13153">
    <property type="entry name" value="CGTHBA PROTEIN -14 GENE PROTEIN"/>
    <property type="match status" value="1"/>
</dbReference>
<feature type="compositionally biased region" description="Polar residues" evidence="6">
    <location>
        <begin position="141"/>
        <end position="157"/>
    </location>
</feature>
<keyword evidence="9" id="KW-1185">Reference proteome</keyword>
<dbReference type="GO" id="GO:0010508">
    <property type="term" value="P:positive regulation of autophagy"/>
    <property type="evidence" value="ECO:0007669"/>
    <property type="project" value="TreeGrafter"/>
</dbReference>
<dbReference type="InterPro" id="IPR056603">
    <property type="entry name" value="HTH_NPRL3"/>
</dbReference>
<evidence type="ECO:0000256" key="3">
    <source>
        <dbReference type="ARBA" id="ARBA00025376"/>
    </source>
</evidence>
<organism evidence="8 9">
    <name type="scientific">Saxophila tyrrhenica</name>
    <dbReference type="NCBI Taxonomy" id="1690608"/>
    <lineage>
        <taxon>Eukaryota</taxon>
        <taxon>Fungi</taxon>
        <taxon>Dikarya</taxon>
        <taxon>Ascomycota</taxon>
        <taxon>Pezizomycotina</taxon>
        <taxon>Dothideomycetes</taxon>
        <taxon>Dothideomycetidae</taxon>
        <taxon>Mycosphaerellales</taxon>
        <taxon>Extremaceae</taxon>
        <taxon>Saxophila</taxon>
    </lineage>
</organism>